<proteinExistence type="predicted"/>
<sequence length="63" mass="7345">MDIANFFQPLALCNYAEGDKRTLQRIMLALSFGGKPNIPPHLQQTVQHLCEIWTPETRRKLRH</sequence>
<protein>
    <submittedName>
        <fullName evidence="1">Uncharacterized protein</fullName>
    </submittedName>
</protein>
<evidence type="ECO:0000313" key="1">
    <source>
        <dbReference type="EMBL" id="WYF46558.1"/>
    </source>
</evidence>
<gene>
    <name evidence="1" type="ORF">WDJ50_16045</name>
</gene>
<accession>A0AAU6Q879</accession>
<dbReference type="AlphaFoldDB" id="A0AAU6Q879"/>
<dbReference type="RefSeq" id="WP_339098022.1">
    <property type="nucleotide sequence ID" value="NZ_CP149783.1"/>
</dbReference>
<organism evidence="1">
    <name type="scientific">Deinococcus sp. VB142</name>
    <dbReference type="NCBI Taxonomy" id="3112952"/>
    <lineage>
        <taxon>Bacteria</taxon>
        <taxon>Thermotogati</taxon>
        <taxon>Deinococcota</taxon>
        <taxon>Deinococci</taxon>
        <taxon>Deinococcales</taxon>
        <taxon>Deinococcaceae</taxon>
        <taxon>Deinococcus</taxon>
    </lineage>
</organism>
<dbReference type="EMBL" id="CP149783">
    <property type="protein sequence ID" value="WYF46558.1"/>
    <property type="molecule type" value="Genomic_DNA"/>
</dbReference>
<name>A0AAU6Q879_9DEIO</name>
<reference evidence="1" key="1">
    <citation type="submission" date="2024-03" db="EMBL/GenBank/DDBJ databases">
        <title>Deinococcus weizhi sp. nov., isolated from human skin.</title>
        <authorList>
            <person name="Wei Z."/>
            <person name="Tian F."/>
            <person name="Yang C."/>
            <person name="Xin L.T."/>
            <person name="Wen Z.J."/>
            <person name="Lan K.C."/>
            <person name="Yu L."/>
            <person name="Zhe W."/>
            <person name="Dan F.D."/>
            <person name="Jun W."/>
            <person name="Rui Z."/>
            <person name="Yong X.J."/>
            <person name="Ting Y."/>
            <person name="Wei X."/>
            <person name="Xu Z.G."/>
            <person name="Xin Z."/>
            <person name="Dong F.G."/>
            <person name="Ni X.M."/>
            <person name="Zheng M.G."/>
            <person name="Chun Y."/>
            <person name="Qian W.X."/>
        </authorList>
    </citation>
    <scope>NUCLEOTIDE SEQUENCE</scope>
    <source>
        <strain evidence="1">VB142</strain>
    </source>
</reference>